<evidence type="ECO:0000259" key="10">
    <source>
        <dbReference type="PROSITE" id="PS50893"/>
    </source>
</evidence>
<dbReference type="PANTHER" id="PTHR43790:SF3">
    <property type="entry name" value="D-ALLOSE IMPORT ATP-BINDING PROTEIN ALSA-RELATED"/>
    <property type="match status" value="1"/>
</dbReference>
<dbReference type="SUPFAM" id="SSF52540">
    <property type="entry name" value="P-loop containing nucleoside triphosphate hydrolases"/>
    <property type="match status" value="2"/>
</dbReference>
<evidence type="ECO:0000256" key="8">
    <source>
        <dbReference type="ARBA" id="ARBA00022967"/>
    </source>
</evidence>
<dbReference type="InterPro" id="IPR017871">
    <property type="entry name" value="ABC_transporter-like_CS"/>
</dbReference>
<dbReference type="InterPro" id="IPR027417">
    <property type="entry name" value="P-loop_NTPase"/>
</dbReference>
<evidence type="ECO:0000313" key="11">
    <source>
        <dbReference type="EMBL" id="MBI4922727.1"/>
    </source>
</evidence>
<sequence length="503" mass="54103">MSGAGLSIRGIGKSFFGVPVLTDVSLEIRPGRVLGLVGQNGAGKSTLMNIVGGNTAPDSGDMLLDDKAYGPANAREAERSGVAFIHQELNLFANLSIAENIFITAMPRGPAGLIDRNRLRRRATDLLREVDLDLSPDTLVEQLSPGERQLVEVSKALQLDARIVIFDEPTTSLTPRETSRLFALIDRLRSGGTAVVYISHILADIETLADDVAVLRDGKLVAAGPRPDFPASRMINLMLGRDIDQLYPPHRSAVRDEVLLEAEGLSLPGVVKGIDLSLRQGEILGLFGLMGSGRTELARLLFGLDRFHSGELVVQGERVTRMTPRRAIAARMAFITENRREEGLMMNVSIAENIALASLRALGNALGLLDKRAITASAATFASALQVRSGPIDTQPARSLSGGNQQKVVIAKWLMSGPSIFLLDEPTRGIDVAAKYEIYSIVKDLVAAGSGVIFISSEIEEVMAMADRILVMRQGEIASAFARERFSKASILRAAFGEKEAAA</sequence>
<keyword evidence="2" id="KW-0813">Transport</keyword>
<evidence type="ECO:0000256" key="6">
    <source>
        <dbReference type="ARBA" id="ARBA00022741"/>
    </source>
</evidence>
<keyword evidence="7 11" id="KW-0067">ATP-binding</keyword>
<evidence type="ECO:0000256" key="2">
    <source>
        <dbReference type="ARBA" id="ARBA00022448"/>
    </source>
</evidence>
<gene>
    <name evidence="11" type="ORF">HY834_13350</name>
</gene>
<keyword evidence="6" id="KW-0547">Nucleotide-binding</keyword>
<name>A0A933L3Y6_9HYPH</name>
<proteinExistence type="inferred from homology"/>
<feature type="domain" description="ABC transporter" evidence="10">
    <location>
        <begin position="254"/>
        <end position="499"/>
    </location>
</feature>
<evidence type="ECO:0000313" key="12">
    <source>
        <dbReference type="Proteomes" id="UP000782610"/>
    </source>
</evidence>
<dbReference type="PANTHER" id="PTHR43790">
    <property type="entry name" value="CARBOHYDRATE TRANSPORT ATP-BINDING PROTEIN MG119-RELATED"/>
    <property type="match status" value="1"/>
</dbReference>
<comment type="caution">
    <text evidence="11">The sequence shown here is derived from an EMBL/GenBank/DDBJ whole genome shotgun (WGS) entry which is preliminary data.</text>
</comment>
<evidence type="ECO:0000256" key="1">
    <source>
        <dbReference type="ARBA" id="ARBA00005417"/>
    </source>
</evidence>
<dbReference type="CDD" id="cd03215">
    <property type="entry name" value="ABC_Carb_Monos_II"/>
    <property type="match status" value="1"/>
</dbReference>
<dbReference type="CDD" id="cd03216">
    <property type="entry name" value="ABC_Carb_Monos_I"/>
    <property type="match status" value="1"/>
</dbReference>
<organism evidence="11 12">
    <name type="scientific">Devosia nanyangense</name>
    <dbReference type="NCBI Taxonomy" id="1228055"/>
    <lineage>
        <taxon>Bacteria</taxon>
        <taxon>Pseudomonadati</taxon>
        <taxon>Pseudomonadota</taxon>
        <taxon>Alphaproteobacteria</taxon>
        <taxon>Hyphomicrobiales</taxon>
        <taxon>Devosiaceae</taxon>
        <taxon>Devosia</taxon>
    </lineage>
</organism>
<evidence type="ECO:0000256" key="5">
    <source>
        <dbReference type="ARBA" id="ARBA00022737"/>
    </source>
</evidence>
<evidence type="ECO:0000256" key="7">
    <source>
        <dbReference type="ARBA" id="ARBA00022840"/>
    </source>
</evidence>
<feature type="domain" description="ABC transporter" evidence="10">
    <location>
        <begin position="6"/>
        <end position="242"/>
    </location>
</feature>
<comment type="similarity">
    <text evidence="1">Belongs to the ABC transporter superfamily.</text>
</comment>
<dbReference type="Gene3D" id="3.40.50.300">
    <property type="entry name" value="P-loop containing nucleotide triphosphate hydrolases"/>
    <property type="match status" value="2"/>
</dbReference>
<dbReference type="InterPro" id="IPR003439">
    <property type="entry name" value="ABC_transporter-like_ATP-bd"/>
</dbReference>
<keyword evidence="9" id="KW-0472">Membrane</keyword>
<keyword evidence="4" id="KW-0762">Sugar transport</keyword>
<evidence type="ECO:0000256" key="9">
    <source>
        <dbReference type="ARBA" id="ARBA00023136"/>
    </source>
</evidence>
<dbReference type="InterPro" id="IPR003593">
    <property type="entry name" value="AAA+_ATPase"/>
</dbReference>
<keyword evidence="5" id="KW-0677">Repeat</keyword>
<dbReference type="GO" id="GO:0016887">
    <property type="term" value="F:ATP hydrolysis activity"/>
    <property type="evidence" value="ECO:0007669"/>
    <property type="project" value="InterPro"/>
</dbReference>
<dbReference type="PROSITE" id="PS50893">
    <property type="entry name" value="ABC_TRANSPORTER_2"/>
    <property type="match status" value="2"/>
</dbReference>
<dbReference type="GO" id="GO:0005524">
    <property type="term" value="F:ATP binding"/>
    <property type="evidence" value="ECO:0007669"/>
    <property type="project" value="UniProtKB-KW"/>
</dbReference>
<keyword evidence="8" id="KW-1278">Translocase</keyword>
<protein>
    <submittedName>
        <fullName evidence="11">Sugar ABC transporter ATP-binding protein</fullName>
    </submittedName>
</protein>
<dbReference type="PROSITE" id="PS00211">
    <property type="entry name" value="ABC_TRANSPORTER_1"/>
    <property type="match status" value="2"/>
</dbReference>
<dbReference type="SMART" id="SM00382">
    <property type="entry name" value="AAA"/>
    <property type="match status" value="2"/>
</dbReference>
<dbReference type="InterPro" id="IPR050107">
    <property type="entry name" value="ABC_carbohydrate_import_ATPase"/>
</dbReference>
<dbReference type="AlphaFoldDB" id="A0A933L3Y6"/>
<reference evidence="11" key="1">
    <citation type="submission" date="2020-07" db="EMBL/GenBank/DDBJ databases">
        <title>Huge and variable diversity of episymbiotic CPR bacteria and DPANN archaea in groundwater ecosystems.</title>
        <authorList>
            <person name="He C.Y."/>
            <person name="Keren R."/>
            <person name="Whittaker M."/>
            <person name="Farag I.F."/>
            <person name="Doudna J."/>
            <person name="Cate J.H.D."/>
            <person name="Banfield J.F."/>
        </authorList>
    </citation>
    <scope>NUCLEOTIDE SEQUENCE</scope>
    <source>
        <strain evidence="11">NC_groundwater_1586_Pr3_B-0.1um_66_15</strain>
    </source>
</reference>
<dbReference type="EMBL" id="JACRAF010000037">
    <property type="protein sequence ID" value="MBI4922727.1"/>
    <property type="molecule type" value="Genomic_DNA"/>
</dbReference>
<evidence type="ECO:0000256" key="4">
    <source>
        <dbReference type="ARBA" id="ARBA00022597"/>
    </source>
</evidence>
<keyword evidence="3" id="KW-1003">Cell membrane</keyword>
<dbReference type="Proteomes" id="UP000782610">
    <property type="component" value="Unassembled WGS sequence"/>
</dbReference>
<dbReference type="Pfam" id="PF00005">
    <property type="entry name" value="ABC_tran"/>
    <property type="match status" value="2"/>
</dbReference>
<evidence type="ECO:0000256" key="3">
    <source>
        <dbReference type="ARBA" id="ARBA00022475"/>
    </source>
</evidence>
<accession>A0A933L3Y6</accession>